<evidence type="ECO:0000256" key="6">
    <source>
        <dbReference type="SAM" id="MobiDB-lite"/>
    </source>
</evidence>
<dbReference type="RefSeq" id="WP_061788223.1">
    <property type="nucleotide sequence ID" value="NZ_LR134406.1"/>
</dbReference>
<keyword evidence="5 7" id="KW-0472">Membrane</keyword>
<dbReference type="PANTHER" id="PTHR43124:SF3">
    <property type="entry name" value="CHLORAMPHENICOL EFFLUX PUMP RV0191"/>
    <property type="match status" value="1"/>
</dbReference>
<feature type="transmembrane region" description="Helical" evidence="7">
    <location>
        <begin position="294"/>
        <end position="312"/>
    </location>
</feature>
<keyword evidence="10" id="KW-1185">Reference proteome</keyword>
<keyword evidence="4 7" id="KW-1133">Transmembrane helix</keyword>
<proteinExistence type="predicted"/>
<feature type="transmembrane region" description="Helical" evidence="7">
    <location>
        <begin position="28"/>
        <end position="49"/>
    </location>
</feature>
<dbReference type="InterPro" id="IPR050189">
    <property type="entry name" value="MFS_Efflux_Transporters"/>
</dbReference>
<keyword evidence="3 7" id="KW-0812">Transmembrane</keyword>
<feature type="transmembrane region" description="Helical" evidence="7">
    <location>
        <begin position="123"/>
        <end position="140"/>
    </location>
</feature>
<evidence type="ECO:0000259" key="8">
    <source>
        <dbReference type="PROSITE" id="PS50850"/>
    </source>
</evidence>
<dbReference type="PROSITE" id="PS50850">
    <property type="entry name" value="MFS"/>
    <property type="match status" value="1"/>
</dbReference>
<dbReference type="InterPro" id="IPR020846">
    <property type="entry name" value="MFS_dom"/>
</dbReference>
<dbReference type="InterPro" id="IPR036259">
    <property type="entry name" value="MFS_trans_sf"/>
</dbReference>
<keyword evidence="2" id="KW-1003">Cell membrane</keyword>
<dbReference type="Proteomes" id="UP000273044">
    <property type="component" value="Chromosome"/>
</dbReference>
<reference evidence="9 10" key="1">
    <citation type="submission" date="2018-12" db="EMBL/GenBank/DDBJ databases">
        <authorList>
            <consortium name="Pathogen Informatics"/>
        </authorList>
    </citation>
    <scope>NUCLEOTIDE SEQUENCE [LARGE SCALE GENOMIC DNA]</scope>
    <source>
        <strain evidence="9 10">NCTC12967</strain>
    </source>
</reference>
<feature type="transmembrane region" description="Helical" evidence="7">
    <location>
        <begin position="354"/>
        <end position="374"/>
    </location>
</feature>
<feature type="transmembrane region" description="Helical" evidence="7">
    <location>
        <begin position="61"/>
        <end position="82"/>
    </location>
</feature>
<dbReference type="GO" id="GO:0022857">
    <property type="term" value="F:transmembrane transporter activity"/>
    <property type="evidence" value="ECO:0007669"/>
    <property type="project" value="InterPro"/>
</dbReference>
<feature type="region of interest" description="Disordered" evidence="6">
    <location>
        <begin position="1"/>
        <end position="23"/>
    </location>
</feature>
<feature type="transmembrane region" description="Helical" evidence="7">
    <location>
        <begin position="318"/>
        <end position="342"/>
    </location>
</feature>
<dbReference type="SUPFAM" id="SSF103473">
    <property type="entry name" value="MFS general substrate transporter"/>
    <property type="match status" value="1"/>
</dbReference>
<feature type="transmembrane region" description="Helical" evidence="7">
    <location>
        <begin position="180"/>
        <end position="201"/>
    </location>
</feature>
<dbReference type="GeneID" id="64406016"/>
<dbReference type="InterPro" id="IPR011701">
    <property type="entry name" value="MFS"/>
</dbReference>
<feature type="transmembrane region" description="Helical" evidence="7">
    <location>
        <begin position="94"/>
        <end position="117"/>
    </location>
</feature>
<evidence type="ECO:0000256" key="4">
    <source>
        <dbReference type="ARBA" id="ARBA00022989"/>
    </source>
</evidence>
<evidence type="ECO:0000256" key="5">
    <source>
        <dbReference type="ARBA" id="ARBA00023136"/>
    </source>
</evidence>
<dbReference type="Pfam" id="PF07690">
    <property type="entry name" value="MFS_1"/>
    <property type="match status" value="1"/>
</dbReference>
<accession>A0A448MVV2</accession>
<evidence type="ECO:0000256" key="1">
    <source>
        <dbReference type="ARBA" id="ARBA00004651"/>
    </source>
</evidence>
<feature type="transmembrane region" description="Helical" evidence="7">
    <location>
        <begin position="152"/>
        <end position="174"/>
    </location>
</feature>
<evidence type="ECO:0000313" key="10">
    <source>
        <dbReference type="Proteomes" id="UP000273044"/>
    </source>
</evidence>
<dbReference type="Gene3D" id="1.20.1250.20">
    <property type="entry name" value="MFS general substrate transporter like domains"/>
    <property type="match status" value="1"/>
</dbReference>
<sequence>MSRTRSAATAPPRQDTGNRSGSEFPADLGTVTALVVTALAVLSQLYAAIPLLTPVGEALGGSATFALSTGYGLCYAVGFLLWGPVADRYGRRRVMLIGLCLLVFATLACGLTTSLLALALARGAQGLMASSFPPVALAYLSEAVAPRHRATAIGAMSTAFLVAGITGQIGAQAITQRFGWPWVFLGSTCLLTICALAVAWLTREHHRTRVTGGPGEQFLAIARLLTRSDVLCLCGAHLTLLLSFVAMYTGLGLHLTASGHDPGAMFLIRLAGLPGMFAALAAGPLGRLLGGDAGLARAGFLIAAAGLAAEALTPGSLLGLGATSLLFVVGIALAVPAMINLFGQAAAPRRGSGMAVNGFILFIGASLGPVLATADLGFPILLLILAMFLGTAAVLVTFSAHLVSRNNEGAA</sequence>
<organism evidence="9 10">
    <name type="scientific">Arachnia propionica</name>
    <dbReference type="NCBI Taxonomy" id="1750"/>
    <lineage>
        <taxon>Bacteria</taxon>
        <taxon>Bacillati</taxon>
        <taxon>Actinomycetota</taxon>
        <taxon>Actinomycetes</taxon>
        <taxon>Propionibacteriales</taxon>
        <taxon>Propionibacteriaceae</taxon>
        <taxon>Arachnia</taxon>
    </lineage>
</organism>
<feature type="domain" description="Major facilitator superfamily (MFS) profile" evidence="8">
    <location>
        <begin position="1"/>
        <end position="404"/>
    </location>
</feature>
<protein>
    <submittedName>
        <fullName evidence="9">Inner membrane transport protein ynfM</fullName>
    </submittedName>
</protein>
<feature type="transmembrane region" description="Helical" evidence="7">
    <location>
        <begin position="380"/>
        <end position="403"/>
    </location>
</feature>
<gene>
    <name evidence="9" type="primary">ynfM</name>
    <name evidence="9" type="ORF">NCTC12967_00519</name>
</gene>
<evidence type="ECO:0000256" key="7">
    <source>
        <dbReference type="SAM" id="Phobius"/>
    </source>
</evidence>
<dbReference type="EMBL" id="LR134406">
    <property type="protein sequence ID" value="VEH69254.1"/>
    <property type="molecule type" value="Genomic_DNA"/>
</dbReference>
<dbReference type="PANTHER" id="PTHR43124">
    <property type="entry name" value="PURINE EFFLUX PUMP PBUE"/>
    <property type="match status" value="1"/>
</dbReference>
<name>A0A448MVV2_9ACTN</name>
<dbReference type="AlphaFoldDB" id="A0A448MVV2"/>
<evidence type="ECO:0000256" key="2">
    <source>
        <dbReference type="ARBA" id="ARBA00022475"/>
    </source>
</evidence>
<evidence type="ECO:0000313" key="9">
    <source>
        <dbReference type="EMBL" id="VEH69254.1"/>
    </source>
</evidence>
<evidence type="ECO:0000256" key="3">
    <source>
        <dbReference type="ARBA" id="ARBA00022692"/>
    </source>
</evidence>
<feature type="transmembrane region" description="Helical" evidence="7">
    <location>
        <begin position="230"/>
        <end position="251"/>
    </location>
</feature>
<dbReference type="GO" id="GO:0005886">
    <property type="term" value="C:plasma membrane"/>
    <property type="evidence" value="ECO:0007669"/>
    <property type="project" value="UniProtKB-SubCell"/>
</dbReference>
<comment type="subcellular location">
    <subcellularLocation>
        <location evidence="1">Cell membrane</location>
        <topology evidence="1">Multi-pass membrane protein</topology>
    </subcellularLocation>
</comment>
<feature type="transmembrane region" description="Helical" evidence="7">
    <location>
        <begin position="263"/>
        <end position="282"/>
    </location>
</feature>